<organism evidence="1 2">
    <name type="scientific">Streptomyces oceani</name>
    <dbReference type="NCBI Taxonomy" id="1075402"/>
    <lineage>
        <taxon>Bacteria</taxon>
        <taxon>Bacillati</taxon>
        <taxon>Actinomycetota</taxon>
        <taxon>Actinomycetes</taxon>
        <taxon>Kitasatosporales</taxon>
        <taxon>Streptomycetaceae</taxon>
        <taxon>Streptomyces</taxon>
    </lineage>
</organism>
<protein>
    <submittedName>
        <fullName evidence="1">Uncharacterized protein</fullName>
    </submittedName>
</protein>
<dbReference type="Pfam" id="PF19760">
    <property type="entry name" value="DUF6247"/>
    <property type="match status" value="1"/>
</dbReference>
<dbReference type="Proteomes" id="UP000176101">
    <property type="component" value="Unassembled WGS sequence"/>
</dbReference>
<dbReference type="EMBL" id="LJGU01000114">
    <property type="protein sequence ID" value="OEV04383.1"/>
    <property type="molecule type" value="Genomic_DNA"/>
</dbReference>
<proteinExistence type="predicted"/>
<dbReference type="OrthoDB" id="4205600at2"/>
<accession>A0A1E7KKH0</accession>
<name>A0A1E7KKH0_9ACTN</name>
<gene>
    <name evidence="1" type="ORF">AN216_08885</name>
</gene>
<sequence length="117" mass="12574">MIASGSGRPRIPQPPETVSALRQAVAQVAPASLPAFTRELDKAADLARHGSDLSPLRRFTAQWAIFVQINRDPGTARRFRELEDLAESGDATQARHAAAELGRMLDDARASVAGNQS</sequence>
<comment type="caution">
    <text evidence="1">The sequence shown here is derived from an EMBL/GenBank/DDBJ whole genome shotgun (WGS) entry which is preliminary data.</text>
</comment>
<dbReference type="RefSeq" id="WP_070196041.1">
    <property type="nucleotide sequence ID" value="NZ_LJGU01000114.1"/>
</dbReference>
<evidence type="ECO:0000313" key="1">
    <source>
        <dbReference type="EMBL" id="OEV04383.1"/>
    </source>
</evidence>
<dbReference type="InterPro" id="IPR046214">
    <property type="entry name" value="DUF6247"/>
</dbReference>
<reference evidence="1 2" key="1">
    <citation type="journal article" date="2016" name="Front. Microbiol.">
        <title>Comparative Genomics Analysis of Streptomyces Species Reveals Their Adaptation to the Marine Environment and Their Diversity at the Genomic Level.</title>
        <authorList>
            <person name="Tian X."/>
            <person name="Zhang Z."/>
            <person name="Yang T."/>
            <person name="Chen M."/>
            <person name="Li J."/>
            <person name="Chen F."/>
            <person name="Yang J."/>
            <person name="Li W."/>
            <person name="Zhang B."/>
            <person name="Zhang Z."/>
            <person name="Wu J."/>
            <person name="Zhang C."/>
            <person name="Long L."/>
            <person name="Xiao J."/>
        </authorList>
    </citation>
    <scope>NUCLEOTIDE SEQUENCE [LARGE SCALE GENOMIC DNA]</scope>
    <source>
        <strain evidence="1 2">SCSIO 02100</strain>
    </source>
</reference>
<evidence type="ECO:0000313" key="2">
    <source>
        <dbReference type="Proteomes" id="UP000176101"/>
    </source>
</evidence>
<keyword evidence="2" id="KW-1185">Reference proteome</keyword>
<dbReference type="AlphaFoldDB" id="A0A1E7KKH0"/>